<reference evidence="1 4" key="1">
    <citation type="submission" date="2019-10" db="EMBL/GenBank/DDBJ databases">
        <title>Comparative genomics of sulfur disproportionating microorganisms.</title>
        <authorList>
            <person name="Ward L.M."/>
            <person name="Bertran E."/>
            <person name="Johnston D."/>
        </authorList>
    </citation>
    <scope>NUCLEOTIDE SEQUENCE [LARGE SCALE GENOMIC DNA]</scope>
    <source>
        <strain evidence="1 4">DSM 3772</strain>
    </source>
</reference>
<dbReference type="RefSeq" id="WP_152940629.1">
    <property type="nucleotide sequence ID" value="NZ_CP045482.1"/>
</dbReference>
<dbReference type="GeneID" id="42778172"/>
<organism evidence="2 3">
    <name type="scientific">Acidianus ambivalens</name>
    <name type="common">Desulfurolobus ambivalens</name>
    <dbReference type="NCBI Taxonomy" id="2283"/>
    <lineage>
        <taxon>Archaea</taxon>
        <taxon>Thermoproteota</taxon>
        <taxon>Thermoprotei</taxon>
        <taxon>Sulfolobales</taxon>
        <taxon>Sulfolobaceae</taxon>
        <taxon>Acidianus</taxon>
    </lineage>
</organism>
<protein>
    <submittedName>
        <fullName evidence="2">Uncharacterized protein</fullName>
    </submittedName>
</protein>
<dbReference type="KEGG" id="aamb:D1866_00500"/>
<dbReference type="AlphaFoldDB" id="A0A650CS86"/>
<proteinExistence type="predicted"/>
<dbReference type="EMBL" id="CP045482">
    <property type="protein sequence ID" value="QGR20666.1"/>
    <property type="molecule type" value="Genomic_DNA"/>
</dbReference>
<evidence type="ECO:0000313" key="4">
    <source>
        <dbReference type="Proteomes" id="UP000474054"/>
    </source>
</evidence>
<sequence>MKKKRDIADVLTDIRIARNRLRIMKTKIEGRLTQQESLSRSAVLTKEYIKEAEQLKKISEFLDTLDIILELIEIKVETIIYIGYIVNDAPAVLEALRELKKNGEFLSPELSALVDDIYNGFYSAINVPSEIKISASKEAKKVLDEAKTIAKYRESGKNIDINT</sequence>
<accession>A0A650CS86</accession>
<dbReference type="InterPro" id="IPR053658">
    <property type="entry name" value="Cdv_Coordination_Protein"/>
</dbReference>
<evidence type="ECO:0000313" key="1">
    <source>
        <dbReference type="EMBL" id="MQL55115.1"/>
    </source>
</evidence>
<evidence type="ECO:0000313" key="3">
    <source>
        <dbReference type="Proteomes" id="UP000426328"/>
    </source>
</evidence>
<name>A0A650CS86_ACIAM</name>
<reference evidence="2 3" key="2">
    <citation type="submission" date="2019-10" db="EMBL/GenBank/DDBJ databases">
        <title>Genome Sequences from Six Type Strain Members of the Archaeal Family Sulfolobaceae: Acidianus ambivalens, Acidianus infernus, Metallosphaera prunae, Stygiolobus azoricus, Sulfolobus metallicus, and Sulfurisphaera ohwakuensis.</title>
        <authorList>
            <person name="Counts J.A."/>
            <person name="Kelly R.M."/>
        </authorList>
    </citation>
    <scope>NUCLEOTIDE SEQUENCE [LARGE SCALE GENOMIC DNA]</scope>
    <source>
        <strain evidence="2 3">LEI 10</strain>
    </source>
</reference>
<dbReference type="Proteomes" id="UP000426328">
    <property type="component" value="Chromosome"/>
</dbReference>
<evidence type="ECO:0000313" key="2">
    <source>
        <dbReference type="EMBL" id="QGR20666.1"/>
    </source>
</evidence>
<keyword evidence="3" id="KW-1185">Reference proteome</keyword>
<gene>
    <name evidence="2" type="ORF">D1866_00500</name>
    <name evidence="1" type="ORF">GFB69_04965</name>
</gene>
<dbReference type="Proteomes" id="UP000474054">
    <property type="component" value="Unassembled WGS sequence"/>
</dbReference>
<dbReference type="NCBIfam" id="NF041009">
    <property type="entry name" value="cell_div_CdvB3"/>
    <property type="match status" value="1"/>
</dbReference>
<dbReference type="EMBL" id="WHYS01000001">
    <property type="protein sequence ID" value="MQL55115.1"/>
    <property type="molecule type" value="Genomic_DNA"/>
</dbReference>